<sequence>MSEQAFVSPVEIDDRRLLSKHRSSTPYAADTLKAQTICVVFLLMLTLSSWIEQAAESSSRQAVGAKGDCTPFSYLCGCGRPSSRTFPLSPPLIGQLLRLELAVNSIPASKA</sequence>
<organism evidence="1 2">
    <name type="scientific">Sorghum bicolor</name>
    <name type="common">Sorghum</name>
    <name type="synonym">Sorghum vulgare</name>
    <dbReference type="NCBI Taxonomy" id="4558"/>
    <lineage>
        <taxon>Eukaryota</taxon>
        <taxon>Viridiplantae</taxon>
        <taxon>Streptophyta</taxon>
        <taxon>Embryophyta</taxon>
        <taxon>Tracheophyta</taxon>
        <taxon>Spermatophyta</taxon>
        <taxon>Magnoliopsida</taxon>
        <taxon>Liliopsida</taxon>
        <taxon>Poales</taxon>
        <taxon>Poaceae</taxon>
        <taxon>PACMAD clade</taxon>
        <taxon>Panicoideae</taxon>
        <taxon>Andropogonodae</taxon>
        <taxon>Andropogoneae</taxon>
        <taxon>Sorghinae</taxon>
        <taxon>Sorghum</taxon>
    </lineage>
</organism>
<accession>A0A1Z5R3Q1</accession>
<evidence type="ECO:0000313" key="2">
    <source>
        <dbReference type="Proteomes" id="UP000000768"/>
    </source>
</evidence>
<dbReference type="AlphaFoldDB" id="A0A1Z5R3Q1"/>
<reference evidence="1 2" key="1">
    <citation type="journal article" date="2009" name="Nature">
        <title>The Sorghum bicolor genome and the diversification of grasses.</title>
        <authorList>
            <person name="Paterson A.H."/>
            <person name="Bowers J.E."/>
            <person name="Bruggmann R."/>
            <person name="Dubchak I."/>
            <person name="Grimwood J."/>
            <person name="Gundlach H."/>
            <person name="Haberer G."/>
            <person name="Hellsten U."/>
            <person name="Mitros T."/>
            <person name="Poliakov A."/>
            <person name="Schmutz J."/>
            <person name="Spannagl M."/>
            <person name="Tang H."/>
            <person name="Wang X."/>
            <person name="Wicker T."/>
            <person name="Bharti A.K."/>
            <person name="Chapman J."/>
            <person name="Feltus F.A."/>
            <person name="Gowik U."/>
            <person name="Grigoriev I.V."/>
            <person name="Lyons E."/>
            <person name="Maher C.A."/>
            <person name="Martis M."/>
            <person name="Narechania A."/>
            <person name="Otillar R.P."/>
            <person name="Penning B.W."/>
            <person name="Salamov A.A."/>
            <person name="Wang Y."/>
            <person name="Zhang L."/>
            <person name="Carpita N.C."/>
            <person name="Freeling M."/>
            <person name="Gingle A.R."/>
            <person name="Hash C.T."/>
            <person name="Keller B."/>
            <person name="Klein P."/>
            <person name="Kresovich S."/>
            <person name="McCann M.C."/>
            <person name="Ming R."/>
            <person name="Peterson D.G."/>
            <person name="Mehboob-ur-Rahman"/>
            <person name="Ware D."/>
            <person name="Westhoff P."/>
            <person name="Mayer K.F."/>
            <person name="Messing J."/>
            <person name="Rokhsar D.S."/>
        </authorList>
    </citation>
    <scope>NUCLEOTIDE SEQUENCE [LARGE SCALE GENOMIC DNA]</scope>
    <source>
        <strain evidence="2">cv. BTx623</strain>
    </source>
</reference>
<dbReference type="InParanoid" id="A0A1Z5R3Q1"/>
<protein>
    <submittedName>
        <fullName evidence="1">Uncharacterized protein</fullName>
    </submittedName>
</protein>
<name>A0A1Z5R3Q1_SORBI</name>
<reference evidence="2" key="2">
    <citation type="journal article" date="2018" name="Plant J.">
        <title>The Sorghum bicolor reference genome: improved assembly, gene annotations, a transcriptome atlas, and signatures of genome organization.</title>
        <authorList>
            <person name="McCormick R.F."/>
            <person name="Truong S.K."/>
            <person name="Sreedasyam A."/>
            <person name="Jenkins J."/>
            <person name="Shu S."/>
            <person name="Sims D."/>
            <person name="Kennedy M."/>
            <person name="Amirebrahimi M."/>
            <person name="Weers B.D."/>
            <person name="McKinley B."/>
            <person name="Mattison A."/>
            <person name="Morishige D.T."/>
            <person name="Grimwood J."/>
            <person name="Schmutz J."/>
            <person name="Mullet J.E."/>
        </authorList>
    </citation>
    <scope>NUCLEOTIDE SEQUENCE [LARGE SCALE GENOMIC DNA]</scope>
    <source>
        <strain evidence="2">cv. BTx623</strain>
    </source>
</reference>
<gene>
    <name evidence="1" type="ORF">SORBI_3009G225300</name>
</gene>
<evidence type="ECO:0000313" key="1">
    <source>
        <dbReference type="EMBL" id="OQU78402.1"/>
    </source>
</evidence>
<keyword evidence="2" id="KW-1185">Reference proteome</keyword>
<dbReference type="EMBL" id="CM000768">
    <property type="protein sequence ID" value="OQU78402.1"/>
    <property type="molecule type" value="Genomic_DNA"/>
</dbReference>
<dbReference type="Proteomes" id="UP000000768">
    <property type="component" value="Chromosome 9"/>
</dbReference>
<dbReference type="Gramene" id="OQU78402">
    <property type="protein sequence ID" value="OQU78402"/>
    <property type="gene ID" value="SORBI_3009G225300"/>
</dbReference>
<proteinExistence type="predicted"/>